<dbReference type="InterPro" id="IPR011009">
    <property type="entry name" value="Kinase-like_dom_sf"/>
</dbReference>
<dbReference type="InterPro" id="IPR051678">
    <property type="entry name" value="AGP_Transferase"/>
</dbReference>
<gene>
    <name evidence="2" type="ORF">ETU37_01845</name>
</gene>
<keyword evidence="3" id="KW-1185">Reference proteome</keyword>
<dbReference type="Pfam" id="PF01636">
    <property type="entry name" value="APH"/>
    <property type="match status" value="1"/>
</dbReference>
<reference evidence="2 3" key="1">
    <citation type="submission" date="2019-01" db="EMBL/GenBank/DDBJ databases">
        <title>Nocardioides guangzhouensis sp. nov., an actinobacterium isolated from soil.</title>
        <authorList>
            <person name="Fu Y."/>
            <person name="Cai Y."/>
            <person name="Lin Z."/>
            <person name="Chen P."/>
        </authorList>
    </citation>
    <scope>NUCLEOTIDE SEQUENCE [LARGE SCALE GENOMIC DNA]</scope>
    <source>
        <strain evidence="2 3">NBRC 105384</strain>
    </source>
</reference>
<organism evidence="2 3">
    <name type="scientific">Nocardioides iriomotensis</name>
    <dbReference type="NCBI Taxonomy" id="715784"/>
    <lineage>
        <taxon>Bacteria</taxon>
        <taxon>Bacillati</taxon>
        <taxon>Actinomycetota</taxon>
        <taxon>Actinomycetes</taxon>
        <taxon>Propionibacteriales</taxon>
        <taxon>Nocardioidaceae</taxon>
        <taxon>Nocardioides</taxon>
    </lineage>
</organism>
<proteinExistence type="predicted"/>
<comment type="caution">
    <text evidence="2">The sequence shown here is derived from an EMBL/GenBank/DDBJ whole genome shotgun (WGS) entry which is preliminary data.</text>
</comment>
<name>A0A4Q5J8Q1_9ACTN</name>
<dbReference type="Gene3D" id="3.90.1200.10">
    <property type="match status" value="1"/>
</dbReference>
<dbReference type="Proteomes" id="UP000291189">
    <property type="component" value="Unassembled WGS sequence"/>
</dbReference>
<accession>A0A4Q5J8Q1</accession>
<feature type="domain" description="Aminoglycoside phosphotransferase" evidence="1">
    <location>
        <begin position="94"/>
        <end position="279"/>
    </location>
</feature>
<dbReference type="SUPFAM" id="SSF56112">
    <property type="entry name" value="Protein kinase-like (PK-like)"/>
    <property type="match status" value="1"/>
</dbReference>
<dbReference type="RefSeq" id="WP_129985174.1">
    <property type="nucleotide sequence ID" value="NZ_SDPU01000008.1"/>
</dbReference>
<evidence type="ECO:0000259" key="1">
    <source>
        <dbReference type="Pfam" id="PF01636"/>
    </source>
</evidence>
<dbReference type="OrthoDB" id="581471at2"/>
<evidence type="ECO:0000313" key="3">
    <source>
        <dbReference type="Proteomes" id="UP000291189"/>
    </source>
</evidence>
<dbReference type="GO" id="GO:0016740">
    <property type="term" value="F:transferase activity"/>
    <property type="evidence" value="ECO:0007669"/>
    <property type="project" value="UniProtKB-KW"/>
</dbReference>
<dbReference type="AlphaFoldDB" id="A0A4Q5J8Q1"/>
<evidence type="ECO:0000313" key="2">
    <source>
        <dbReference type="EMBL" id="RYU15100.1"/>
    </source>
</evidence>
<dbReference type="EMBL" id="SDPU01000008">
    <property type="protein sequence ID" value="RYU15100.1"/>
    <property type="molecule type" value="Genomic_DNA"/>
</dbReference>
<protein>
    <submittedName>
        <fullName evidence="2">Aminoglycoside phosphotransferase family protein</fullName>
    </submittedName>
</protein>
<dbReference type="InterPro" id="IPR002575">
    <property type="entry name" value="Aminoglycoside_PTrfase"/>
</dbReference>
<keyword evidence="2" id="KW-0808">Transferase</keyword>
<dbReference type="PANTHER" id="PTHR21310">
    <property type="entry name" value="AMINOGLYCOSIDE PHOSPHOTRANSFERASE-RELATED-RELATED"/>
    <property type="match status" value="1"/>
</dbReference>
<sequence>MDTLTDHRLTATEVGLLEEALRTSPYGCVGTTVRDATAIRRHVHRLTLDGARQTSVVAKRLAGRRSELERLVTGRWLPAVGLEGLGPPRLATAGAPDGRHAWHVYEDLGPAGLDRPDADLPSIRAAMEQVAELHVAFSRSPLLPEARYAAGDMGVYFYVNSVRDAFDAVDRLRPPDVALSPGEAAVRDRVLELLGKLLDDEPNRVRMLREQAGPETLVHGDLTRANVFVLDHEGHHRTCLIDWDHCGVAPAAFDISTQLAYYPEPRRQQVLDAYATAMAERGHRFPADLDWARLVATFEAGRLANQVIWVAMGIREDNGWTVDDLTIWRDELAAAVEGRPIRRLSSGKA</sequence>